<proteinExistence type="predicted"/>
<dbReference type="EMBL" id="GGEC01005672">
    <property type="protein sequence ID" value="MBW86155.1"/>
    <property type="molecule type" value="Transcribed_RNA"/>
</dbReference>
<protein>
    <submittedName>
        <fullName evidence="1">Iron-sulfur assembly protein IscA-like 2</fullName>
    </submittedName>
</protein>
<accession>A0A2P2IY78</accession>
<evidence type="ECO:0000313" key="1">
    <source>
        <dbReference type="EMBL" id="MBW86155.1"/>
    </source>
</evidence>
<name>A0A2P2IY78_RHIMU</name>
<dbReference type="AlphaFoldDB" id="A0A2P2IY78"/>
<reference evidence="1" key="1">
    <citation type="submission" date="2018-02" db="EMBL/GenBank/DDBJ databases">
        <title>Rhizophora mucronata_Transcriptome.</title>
        <authorList>
            <person name="Meera S.P."/>
            <person name="Sreeshan A."/>
            <person name="Augustine A."/>
        </authorList>
    </citation>
    <scope>NUCLEOTIDE SEQUENCE</scope>
    <source>
        <tissue evidence="1">Leaf</tissue>
    </source>
</reference>
<sequence>MSRTPFIPRATPLFTAWIRRNHRLLSSSSASSALHETYSSPSSPANDVIHLTDSAVMVLSTVYFQFIIS</sequence>
<organism evidence="1">
    <name type="scientific">Rhizophora mucronata</name>
    <name type="common">Asiatic mangrove</name>
    <dbReference type="NCBI Taxonomy" id="61149"/>
    <lineage>
        <taxon>Eukaryota</taxon>
        <taxon>Viridiplantae</taxon>
        <taxon>Streptophyta</taxon>
        <taxon>Embryophyta</taxon>
        <taxon>Tracheophyta</taxon>
        <taxon>Spermatophyta</taxon>
        <taxon>Magnoliopsida</taxon>
        <taxon>eudicotyledons</taxon>
        <taxon>Gunneridae</taxon>
        <taxon>Pentapetalae</taxon>
        <taxon>rosids</taxon>
        <taxon>fabids</taxon>
        <taxon>Malpighiales</taxon>
        <taxon>Rhizophoraceae</taxon>
        <taxon>Rhizophora</taxon>
    </lineage>
</organism>